<evidence type="ECO:0000313" key="2">
    <source>
        <dbReference type="EMBL" id="RFF30227.1"/>
    </source>
</evidence>
<dbReference type="EMBL" id="QUZK01000037">
    <property type="protein sequence ID" value="RFF30227.1"/>
    <property type="molecule type" value="Genomic_DNA"/>
</dbReference>
<protein>
    <recommendedName>
        <fullName evidence="4">Nitrogen fixation protein FixH</fullName>
    </recommendedName>
</protein>
<gene>
    <name evidence="2" type="ORF">DZC52_09110</name>
</gene>
<organism evidence="2 3">
    <name type="scientific">Wenzhouxiangella sediminis</name>
    <dbReference type="NCBI Taxonomy" id="1792836"/>
    <lineage>
        <taxon>Bacteria</taxon>
        <taxon>Pseudomonadati</taxon>
        <taxon>Pseudomonadota</taxon>
        <taxon>Gammaproteobacteria</taxon>
        <taxon>Chromatiales</taxon>
        <taxon>Wenzhouxiangellaceae</taxon>
        <taxon>Wenzhouxiangella</taxon>
    </lineage>
</organism>
<dbReference type="InterPro" id="IPR008620">
    <property type="entry name" value="FixH"/>
</dbReference>
<dbReference type="AlphaFoldDB" id="A0A3E1K8C6"/>
<keyword evidence="1" id="KW-0472">Membrane</keyword>
<feature type="transmembrane region" description="Helical" evidence="1">
    <location>
        <begin position="41"/>
        <end position="63"/>
    </location>
</feature>
<comment type="caution">
    <text evidence="2">The sequence shown here is derived from an EMBL/GenBank/DDBJ whole genome shotgun (WGS) entry which is preliminary data.</text>
</comment>
<evidence type="ECO:0000313" key="3">
    <source>
        <dbReference type="Proteomes" id="UP000260351"/>
    </source>
</evidence>
<evidence type="ECO:0008006" key="4">
    <source>
        <dbReference type="Google" id="ProtNLM"/>
    </source>
</evidence>
<sequence length="196" mass="21850">MRRAIYSTKPKLGSSSRRAPWSDSMELEMNDIEARPWYREFWVWFFLGILGMGVASGTSVLVIGINNAPQMVTGDYQPLGKVLVDTRERADRAASLGLSALLSVDDNLAELVLGADQLEELPDQLLLRFQHPTDAGRDVSAVARRIDADRWQVQMGSIQPPERARVILSDLQQTWWLAGRFSGEVAGQIGLDPEKL</sequence>
<dbReference type="Pfam" id="PF05751">
    <property type="entry name" value="FixH"/>
    <property type="match status" value="1"/>
</dbReference>
<evidence type="ECO:0000256" key="1">
    <source>
        <dbReference type="SAM" id="Phobius"/>
    </source>
</evidence>
<keyword evidence="1" id="KW-1133">Transmembrane helix</keyword>
<dbReference type="OrthoDB" id="5295180at2"/>
<reference evidence="2 3" key="1">
    <citation type="submission" date="2018-08" db="EMBL/GenBank/DDBJ databases">
        <title>Wenzhouxiangella salilacus sp. nov., a novel bacterium isolated from a saline lake in Xinjiang Province, China.</title>
        <authorList>
            <person name="Han S."/>
        </authorList>
    </citation>
    <scope>NUCLEOTIDE SEQUENCE [LARGE SCALE GENOMIC DNA]</scope>
    <source>
        <strain evidence="2 3">XDB06</strain>
    </source>
</reference>
<accession>A0A3E1K8C6</accession>
<dbReference type="Proteomes" id="UP000260351">
    <property type="component" value="Unassembled WGS sequence"/>
</dbReference>
<proteinExistence type="predicted"/>
<keyword evidence="1" id="KW-0812">Transmembrane</keyword>
<name>A0A3E1K8C6_9GAMM</name>
<keyword evidence="3" id="KW-1185">Reference proteome</keyword>